<dbReference type="AlphaFoldDB" id="M3D945"/>
<feature type="compositionally biased region" description="Polar residues" evidence="1">
    <location>
        <begin position="276"/>
        <end position="292"/>
    </location>
</feature>
<feature type="compositionally biased region" description="Polar residues" evidence="1">
    <location>
        <begin position="550"/>
        <end position="563"/>
    </location>
</feature>
<feature type="compositionally biased region" description="Polar residues" evidence="1">
    <location>
        <begin position="735"/>
        <end position="750"/>
    </location>
</feature>
<feature type="compositionally biased region" description="Basic and acidic residues" evidence="1">
    <location>
        <begin position="708"/>
        <end position="718"/>
    </location>
</feature>
<feature type="region of interest" description="Disordered" evidence="1">
    <location>
        <begin position="775"/>
        <end position="946"/>
    </location>
</feature>
<protein>
    <submittedName>
        <fullName evidence="2">Uncharacterized protein</fullName>
    </submittedName>
</protein>
<feature type="region of interest" description="Disordered" evidence="1">
    <location>
        <begin position="323"/>
        <end position="342"/>
    </location>
</feature>
<feature type="compositionally biased region" description="Polar residues" evidence="1">
    <location>
        <begin position="840"/>
        <end position="850"/>
    </location>
</feature>
<evidence type="ECO:0000313" key="3">
    <source>
        <dbReference type="Proteomes" id="UP000016931"/>
    </source>
</evidence>
<feature type="compositionally biased region" description="Basic residues" evidence="1">
    <location>
        <begin position="105"/>
        <end position="130"/>
    </location>
</feature>
<gene>
    <name evidence="2" type="ORF">SEPMUDRAFT_63274</name>
</gene>
<dbReference type="OMA" id="SKIPRTW"/>
<dbReference type="eggNOG" id="ENOG502SYJI">
    <property type="taxonomic scope" value="Eukaryota"/>
</dbReference>
<reference evidence="2 3" key="1">
    <citation type="journal article" date="2012" name="PLoS Pathog.">
        <title>Diverse lifestyles and strategies of plant pathogenesis encoded in the genomes of eighteen Dothideomycetes fungi.</title>
        <authorList>
            <person name="Ohm R.A."/>
            <person name="Feau N."/>
            <person name="Henrissat B."/>
            <person name="Schoch C.L."/>
            <person name="Horwitz B.A."/>
            <person name="Barry K.W."/>
            <person name="Condon B.J."/>
            <person name="Copeland A.C."/>
            <person name="Dhillon B."/>
            <person name="Glaser F."/>
            <person name="Hesse C.N."/>
            <person name="Kosti I."/>
            <person name="LaButti K."/>
            <person name="Lindquist E.A."/>
            <person name="Lucas S."/>
            <person name="Salamov A.A."/>
            <person name="Bradshaw R.E."/>
            <person name="Ciuffetti L."/>
            <person name="Hamelin R.C."/>
            <person name="Kema G.H.J."/>
            <person name="Lawrence C."/>
            <person name="Scott J.A."/>
            <person name="Spatafora J.W."/>
            <person name="Turgeon B.G."/>
            <person name="de Wit P.J.G.M."/>
            <person name="Zhong S."/>
            <person name="Goodwin S.B."/>
            <person name="Grigoriev I.V."/>
        </authorList>
    </citation>
    <scope>NUCLEOTIDE SEQUENCE [LARGE SCALE GENOMIC DNA]</scope>
    <source>
        <strain evidence="2 3">SO2202</strain>
    </source>
</reference>
<feature type="region of interest" description="Disordered" evidence="1">
    <location>
        <begin position="480"/>
        <end position="758"/>
    </location>
</feature>
<dbReference type="OrthoDB" id="3946221at2759"/>
<feature type="region of interest" description="Disordered" evidence="1">
    <location>
        <begin position="265"/>
        <end position="294"/>
    </location>
</feature>
<feature type="compositionally biased region" description="Polar residues" evidence="1">
    <location>
        <begin position="1"/>
        <end position="11"/>
    </location>
</feature>
<feature type="region of interest" description="Disordered" evidence="1">
    <location>
        <begin position="1"/>
        <end position="208"/>
    </location>
</feature>
<feature type="compositionally biased region" description="Acidic residues" evidence="1">
    <location>
        <begin position="571"/>
        <end position="587"/>
    </location>
</feature>
<dbReference type="HOGENOM" id="CLU_302609_0_0_1"/>
<feature type="compositionally biased region" description="Basic and acidic residues" evidence="1">
    <location>
        <begin position="439"/>
        <end position="461"/>
    </location>
</feature>
<evidence type="ECO:0000313" key="2">
    <source>
        <dbReference type="EMBL" id="EMF14670.1"/>
    </source>
</evidence>
<dbReference type="RefSeq" id="XP_016762791.1">
    <property type="nucleotide sequence ID" value="XM_016909631.1"/>
</dbReference>
<feature type="compositionally biased region" description="Acidic residues" evidence="1">
    <location>
        <begin position="151"/>
        <end position="173"/>
    </location>
</feature>
<feature type="compositionally biased region" description="Polar residues" evidence="1">
    <location>
        <begin position="643"/>
        <end position="652"/>
    </location>
</feature>
<sequence length="986" mass="109378">MATEDGTSSRETSPDPIVLPSSPLSGRKVRSTRKKAVTPRKSRLSQQQTRATPSKEIVLNTPQLGIANDGSPWRIKVTVQAEQRDSPGKMITKTTSIPLLDSPSQRRRSASPVKRRKATPKKNRGRKRKGAPIEGKRTAPPLRAGHSVEAPEQESEPEPEQEPEEPQDGEVLDSESHTPPNHRRASGRLTRLNAQWSDGTGRTKRLSRAREELDEALQDAVGDGHGDLTLSRAEDFTMVSLESLHTTKEASFLHNSQLARSHLSTVREGQGEKSALSVSYLPSSPPKGQTIPQYPDLSTVKAQTTILSPWQPSMNRLTAQATLQSPFEPTSSAKKKKSGLRQSIDAMSWKPALPAEMKSSSSKLSRLQPVLQTPLDQSANVSSETRRQWQLEREAVSQQIQQASPENVVEIEDDARMSNAESYDEDDVGDDADVWQTEASREIEPQDTRHTDLQRDQLVDSQRSERVEDLFAHIPLKPARPKIPRTWRRSSGMDFSYVDSPGHLPIAEPTNDRRHSTDGSGVLTPPSTDEGEEEEGIEETAGTADLQGEANDQLQSEFTQPETEGTRYQEDDQDELMLEDEDAEDELQQTTHDEYESEKHERGSGRHTNSNRDEEYVPSRNDSKSPISEAESPDEADKAIARSINNMPQGATNKEKPRKRPPRRPTTDLTELLGLASSPAKPTPQEFRVSALQSGSSSAQKRSSPLSSRHENKIRKDSPSGGTAKQRTLEVSGHSKLSNGTKVSGSVSQVSDEDELAMPLQLERPAAPAHAIFLSPPKLTHDPITGQLLAQPKRRGRRRKVGDEGQTESTVTDSFASKESEPAPRTESQMDVSMDDSFASKASDQRQLLQESAVKKKPPPAITNWSRELQSSAIKRKQNYLQRRAQEAASSGDLDRPSTGVGHRDYAAPQRGSVQDVLHEQDEYTYEDESTLQPDHTRSYEENLNLDSPTKIQVNFNDTLSFSNDVNQTTSSWLAEARRRPPLFNT</sequence>
<accession>M3D945</accession>
<dbReference type="EMBL" id="KB456262">
    <property type="protein sequence ID" value="EMF14670.1"/>
    <property type="molecule type" value="Genomic_DNA"/>
</dbReference>
<name>M3D945_SPHMS</name>
<feature type="region of interest" description="Disordered" evidence="1">
    <location>
        <begin position="419"/>
        <end position="461"/>
    </location>
</feature>
<feature type="compositionally biased region" description="Polar residues" evidence="1">
    <location>
        <begin position="863"/>
        <end position="873"/>
    </location>
</feature>
<dbReference type="STRING" id="692275.M3D945"/>
<feature type="compositionally biased region" description="Acidic residues" evidence="1">
    <location>
        <begin position="529"/>
        <end position="538"/>
    </location>
</feature>
<feature type="non-terminal residue" evidence="2">
    <location>
        <position position="986"/>
    </location>
</feature>
<feature type="compositionally biased region" description="Low complexity" evidence="1">
    <location>
        <begin position="694"/>
        <end position="704"/>
    </location>
</feature>
<evidence type="ECO:0000256" key="1">
    <source>
        <dbReference type="SAM" id="MobiDB-lite"/>
    </source>
</evidence>
<dbReference type="GeneID" id="27906768"/>
<feature type="compositionally biased region" description="Basic residues" evidence="1">
    <location>
        <begin position="27"/>
        <end position="43"/>
    </location>
</feature>
<proteinExistence type="predicted"/>
<dbReference type="Proteomes" id="UP000016931">
    <property type="component" value="Unassembled WGS sequence"/>
</dbReference>
<organism evidence="2 3">
    <name type="scientific">Sphaerulina musiva (strain SO2202)</name>
    <name type="common">Poplar stem canker fungus</name>
    <name type="synonym">Septoria musiva</name>
    <dbReference type="NCBI Taxonomy" id="692275"/>
    <lineage>
        <taxon>Eukaryota</taxon>
        <taxon>Fungi</taxon>
        <taxon>Dikarya</taxon>
        <taxon>Ascomycota</taxon>
        <taxon>Pezizomycotina</taxon>
        <taxon>Dothideomycetes</taxon>
        <taxon>Dothideomycetidae</taxon>
        <taxon>Mycosphaerellales</taxon>
        <taxon>Mycosphaerellaceae</taxon>
        <taxon>Sphaerulina</taxon>
    </lineage>
</organism>
<feature type="compositionally biased region" description="Polar residues" evidence="1">
    <location>
        <begin position="323"/>
        <end position="332"/>
    </location>
</feature>
<keyword evidence="3" id="KW-1185">Reference proteome</keyword>
<feature type="compositionally biased region" description="Acidic residues" evidence="1">
    <location>
        <begin position="422"/>
        <end position="433"/>
    </location>
</feature>
<feature type="compositionally biased region" description="Basic and acidic residues" evidence="1">
    <location>
        <begin position="591"/>
        <end position="623"/>
    </location>
</feature>